<comment type="caution">
    <text evidence="13">The sequence shown here is derived from an EMBL/GenBank/DDBJ whole genome shotgun (WGS) entry which is preliminary data.</text>
</comment>
<dbReference type="NCBIfam" id="TIGR00562">
    <property type="entry name" value="proto_IX_ox"/>
    <property type="match status" value="1"/>
</dbReference>
<dbReference type="Gene3D" id="3.90.660.20">
    <property type="entry name" value="Protoporphyrinogen oxidase, mitochondrial, domain 2"/>
    <property type="match status" value="1"/>
</dbReference>
<evidence type="ECO:0000313" key="14">
    <source>
        <dbReference type="Proteomes" id="UP000248066"/>
    </source>
</evidence>
<dbReference type="RefSeq" id="WP_110519028.1">
    <property type="nucleotide sequence ID" value="NZ_PDOF01000001.1"/>
</dbReference>
<dbReference type="SUPFAM" id="SSF51905">
    <property type="entry name" value="FAD/NAD(P)-binding domain"/>
    <property type="match status" value="1"/>
</dbReference>
<organism evidence="13 14">
    <name type="scientific">Alteribacter lacisalsi</name>
    <dbReference type="NCBI Taxonomy" id="2045244"/>
    <lineage>
        <taxon>Bacteria</taxon>
        <taxon>Bacillati</taxon>
        <taxon>Bacillota</taxon>
        <taxon>Bacilli</taxon>
        <taxon>Bacillales</taxon>
        <taxon>Bacillaceae</taxon>
        <taxon>Alteribacter</taxon>
    </lineage>
</organism>
<comment type="function">
    <text evidence="11">Involved in coproporphyrin-dependent heme b biosynthesis. Catalyzes the oxidation of coproporphyrinogen III to coproporphyrin III.</text>
</comment>
<sequence>MSLKIAVIGGGITGLSAAFFADSKIRESGLDAEYVLFEADNRLGGKISTDHTDGFVIENGPDSFLARKKSAAELGGSVGLNDTLVYNNATSAFIYNSGSLYPMPGGAIMGIPTQWSPFLATGLLSPKAKLRAAADLVLPRTKKGEGDRSLGEFFRSRLGDEVVDRLIEPLLSGIYAGDINDISLEATFPQFQKMEDKHRSLILGMKSSLAKGPGESSGKAVKKRGMFQTYTGGLDSLVEAVSGELRKGAVRTGTAVKQIEKHGEEYLLRFHDGTEEAFDRVIVTTPHHVTASLFGDDPGLAFLRDMTATSVATVAMAFDESAVKEDIEGTGFLVPKGNGFTITACTWTHKKWNHTAPDGKILLRAYVGRPGEEEIVDQTDDEIIDVVLQDLNRIMKLDGKPAFHRITRWYDSMPQYRVGHKQRVTELKEHLCSKWSGVFVAGASIEGIGLPDCIDQGKKAAEEALSAD</sequence>
<comment type="pathway">
    <text evidence="3 11">Porphyrin-containing compound metabolism; protoheme biosynthesis.</text>
</comment>
<dbReference type="AlphaFoldDB" id="A0A2W0HMM4"/>
<reference evidence="13 14" key="1">
    <citation type="submission" date="2017-10" db="EMBL/GenBank/DDBJ databases">
        <title>Bacillus sp. nov., a halophilic bacterium isolated from a Yangshapao Lake.</title>
        <authorList>
            <person name="Wang H."/>
        </authorList>
    </citation>
    <scope>NUCLEOTIDE SEQUENCE [LARGE SCALE GENOMIC DNA]</scope>
    <source>
        <strain evidence="13 14">YSP-3</strain>
    </source>
</reference>
<evidence type="ECO:0000313" key="13">
    <source>
        <dbReference type="EMBL" id="PYZ98825.1"/>
    </source>
</evidence>
<evidence type="ECO:0000256" key="5">
    <source>
        <dbReference type="ARBA" id="ARBA00012402"/>
    </source>
</evidence>
<evidence type="ECO:0000256" key="7">
    <source>
        <dbReference type="ARBA" id="ARBA00022630"/>
    </source>
</evidence>
<dbReference type="InterPro" id="IPR002937">
    <property type="entry name" value="Amino_oxidase"/>
</dbReference>
<gene>
    <name evidence="13" type="ORF">CR205_09715</name>
</gene>
<proteinExistence type="inferred from homology"/>
<accession>A0A2W0HMM4</accession>
<keyword evidence="10 11" id="KW-0350">Heme biosynthesis</keyword>
<evidence type="ECO:0000256" key="2">
    <source>
        <dbReference type="ARBA" id="ARBA00001974"/>
    </source>
</evidence>
<comment type="subcellular location">
    <subcellularLocation>
        <location evidence="11">Cytoplasm</location>
    </subcellularLocation>
</comment>
<dbReference type="Gene3D" id="3.50.50.60">
    <property type="entry name" value="FAD/NAD(P)-binding domain"/>
    <property type="match status" value="1"/>
</dbReference>
<comment type="catalytic activity">
    <reaction evidence="1">
        <text>coproporphyrinogen III + 3 O2 = coproporphyrin III + 3 H2O2</text>
        <dbReference type="Rhea" id="RHEA:43436"/>
        <dbReference type="ChEBI" id="CHEBI:15379"/>
        <dbReference type="ChEBI" id="CHEBI:16240"/>
        <dbReference type="ChEBI" id="CHEBI:57309"/>
        <dbReference type="ChEBI" id="CHEBI:131725"/>
        <dbReference type="EC" id="1.3.3.15"/>
    </reaction>
    <physiologicalReaction direction="left-to-right" evidence="1">
        <dbReference type="Rhea" id="RHEA:43437"/>
    </physiologicalReaction>
</comment>
<evidence type="ECO:0000259" key="12">
    <source>
        <dbReference type="Pfam" id="PF01593"/>
    </source>
</evidence>
<dbReference type="UniPathway" id="UPA00252"/>
<feature type="domain" description="Amine oxidase" evidence="12">
    <location>
        <begin position="13"/>
        <end position="464"/>
    </location>
</feature>
<keyword evidence="11" id="KW-0963">Cytoplasm</keyword>
<comment type="similarity">
    <text evidence="4 11">Belongs to the protoporphyrinogen/coproporphyrinogen oxidase family. Coproporphyrinogen III oxidase subfamily.</text>
</comment>
<dbReference type="GO" id="GO:0005737">
    <property type="term" value="C:cytoplasm"/>
    <property type="evidence" value="ECO:0007669"/>
    <property type="project" value="UniProtKB-SubCell"/>
</dbReference>
<dbReference type="EC" id="1.3.3.15" evidence="5 11"/>
<dbReference type="InterPro" id="IPR004572">
    <property type="entry name" value="Protoporphyrinogen_oxidase"/>
</dbReference>
<keyword evidence="7 11" id="KW-0285">Flavoprotein</keyword>
<dbReference type="SUPFAM" id="SSF54373">
    <property type="entry name" value="FAD-linked reductases, C-terminal domain"/>
    <property type="match status" value="1"/>
</dbReference>
<dbReference type="OrthoDB" id="9805195at2"/>
<dbReference type="Proteomes" id="UP000248066">
    <property type="component" value="Unassembled WGS sequence"/>
</dbReference>
<dbReference type="NCBIfam" id="NF008845">
    <property type="entry name" value="PRK11883.1-5"/>
    <property type="match status" value="1"/>
</dbReference>
<evidence type="ECO:0000256" key="8">
    <source>
        <dbReference type="ARBA" id="ARBA00022827"/>
    </source>
</evidence>
<keyword evidence="9 11" id="KW-0560">Oxidoreductase</keyword>
<keyword evidence="14" id="KW-1185">Reference proteome</keyword>
<dbReference type="PANTHER" id="PTHR42923:SF3">
    <property type="entry name" value="PROTOPORPHYRINOGEN OXIDASE"/>
    <property type="match status" value="1"/>
</dbReference>
<keyword evidence="8 11" id="KW-0274">FAD</keyword>
<comment type="cofactor">
    <cofactor evidence="2 11">
        <name>FAD</name>
        <dbReference type="ChEBI" id="CHEBI:57692"/>
    </cofactor>
</comment>
<evidence type="ECO:0000256" key="10">
    <source>
        <dbReference type="ARBA" id="ARBA00023133"/>
    </source>
</evidence>
<evidence type="ECO:0000256" key="11">
    <source>
        <dbReference type="RuleBase" id="RU364052"/>
    </source>
</evidence>
<dbReference type="InterPro" id="IPR036188">
    <property type="entry name" value="FAD/NAD-bd_sf"/>
</dbReference>
<dbReference type="EMBL" id="PDOF01000001">
    <property type="protein sequence ID" value="PYZ98825.1"/>
    <property type="molecule type" value="Genomic_DNA"/>
</dbReference>
<dbReference type="GO" id="GO:0004729">
    <property type="term" value="F:oxygen-dependent protoporphyrinogen oxidase activity"/>
    <property type="evidence" value="ECO:0007669"/>
    <property type="project" value="UniProtKB-UniRule"/>
</dbReference>
<evidence type="ECO:0000256" key="3">
    <source>
        <dbReference type="ARBA" id="ARBA00004744"/>
    </source>
</evidence>
<protein>
    <recommendedName>
        <fullName evidence="6 11">Coproporphyrinogen III oxidase</fullName>
        <ecNumber evidence="5 11">1.3.3.15</ecNumber>
    </recommendedName>
</protein>
<evidence type="ECO:0000256" key="9">
    <source>
        <dbReference type="ARBA" id="ARBA00023002"/>
    </source>
</evidence>
<evidence type="ECO:0000256" key="6">
    <source>
        <dbReference type="ARBA" id="ARBA00019046"/>
    </source>
</evidence>
<dbReference type="GO" id="GO:0006783">
    <property type="term" value="P:heme biosynthetic process"/>
    <property type="evidence" value="ECO:0007669"/>
    <property type="project" value="UniProtKB-UniRule"/>
</dbReference>
<dbReference type="PANTHER" id="PTHR42923">
    <property type="entry name" value="PROTOPORPHYRINOGEN OXIDASE"/>
    <property type="match status" value="1"/>
</dbReference>
<dbReference type="Gene3D" id="1.10.3110.10">
    <property type="entry name" value="protoporphyrinogen ix oxidase, domain 3"/>
    <property type="match status" value="1"/>
</dbReference>
<evidence type="ECO:0000256" key="1">
    <source>
        <dbReference type="ARBA" id="ARBA00001755"/>
    </source>
</evidence>
<evidence type="ECO:0000256" key="4">
    <source>
        <dbReference type="ARBA" id="ARBA00008310"/>
    </source>
</evidence>
<name>A0A2W0HMM4_9BACI</name>
<dbReference type="InterPro" id="IPR050464">
    <property type="entry name" value="Zeta_carotene_desat/Oxidored"/>
</dbReference>
<dbReference type="Pfam" id="PF01593">
    <property type="entry name" value="Amino_oxidase"/>
    <property type="match status" value="1"/>
</dbReference>